<accession>A0A0R3MD95</accession>
<dbReference type="AlphaFoldDB" id="A0A0R3MD95"/>
<gene>
    <name evidence="1" type="ORF">CQ13_35080</name>
</gene>
<dbReference type="EMBL" id="LLYA01000197">
    <property type="protein sequence ID" value="KRR18324.1"/>
    <property type="molecule type" value="Genomic_DNA"/>
</dbReference>
<protein>
    <submittedName>
        <fullName evidence="1">Uncharacterized protein</fullName>
    </submittedName>
</protein>
<comment type="caution">
    <text evidence="1">The sequence shown here is derived from an EMBL/GenBank/DDBJ whole genome shotgun (WGS) entry which is preliminary data.</text>
</comment>
<keyword evidence="2" id="KW-1185">Reference proteome</keyword>
<sequence length="82" mass="9967">MWDHVHLAADKFHFGRDLLLFFWATFHEVQCSFTRERIPAQDKPSPSSVYHLDTRDNTRALWRQRNAFRNAKFRHTHAHQTY</sequence>
<evidence type="ECO:0000313" key="1">
    <source>
        <dbReference type="EMBL" id="KRR18324.1"/>
    </source>
</evidence>
<evidence type="ECO:0000313" key="2">
    <source>
        <dbReference type="Proteomes" id="UP000052023"/>
    </source>
</evidence>
<reference evidence="1 2" key="1">
    <citation type="submission" date="2014-03" db="EMBL/GenBank/DDBJ databases">
        <title>Bradyrhizobium valentinum sp. nov., isolated from effective nodules of Lupinus mariae-josephae, a lupine endemic of basic-lime soils in Eastern Spain.</title>
        <authorList>
            <person name="Duran D."/>
            <person name="Rey L."/>
            <person name="Navarro A."/>
            <person name="Busquets A."/>
            <person name="Imperial J."/>
            <person name="Ruiz-Argueso T."/>
        </authorList>
    </citation>
    <scope>NUCLEOTIDE SEQUENCE [LARGE SCALE GENOMIC DNA]</scope>
    <source>
        <strain evidence="1 2">Ro19</strain>
    </source>
</reference>
<organism evidence="1 2">
    <name type="scientific">Bradyrhizobium retamae</name>
    <dbReference type="NCBI Taxonomy" id="1300035"/>
    <lineage>
        <taxon>Bacteria</taxon>
        <taxon>Pseudomonadati</taxon>
        <taxon>Pseudomonadota</taxon>
        <taxon>Alphaproteobacteria</taxon>
        <taxon>Hyphomicrobiales</taxon>
        <taxon>Nitrobacteraceae</taxon>
        <taxon>Bradyrhizobium</taxon>
    </lineage>
</organism>
<name>A0A0R3MD95_9BRAD</name>
<proteinExistence type="predicted"/>
<dbReference type="Proteomes" id="UP000052023">
    <property type="component" value="Unassembled WGS sequence"/>
</dbReference>